<keyword evidence="2" id="KW-1185">Reference proteome</keyword>
<gene>
    <name evidence="1" type="ORF">GMBLW1_47390</name>
</gene>
<dbReference type="RefSeq" id="WP_232056286.1">
    <property type="nucleotide sequence ID" value="NZ_LR593887.1"/>
</dbReference>
<name>A0A6C2YSV0_9BACT</name>
<dbReference type="EMBL" id="LR593887">
    <property type="protein sequence ID" value="VTS06270.1"/>
    <property type="molecule type" value="Genomic_DNA"/>
</dbReference>
<dbReference type="AlphaFoldDB" id="A0A6C2YSV0"/>
<reference evidence="1" key="1">
    <citation type="submission" date="2019-04" db="EMBL/GenBank/DDBJ databases">
        <authorList>
            <consortium name="Science for Life Laboratories"/>
        </authorList>
    </citation>
    <scope>NUCLEOTIDE SEQUENCE</scope>
    <source>
        <strain evidence="1">MBLW1</strain>
    </source>
</reference>
<dbReference type="InParanoid" id="A0A6C2YSV0"/>
<dbReference type="Proteomes" id="UP000464378">
    <property type="component" value="Chromosome"/>
</dbReference>
<dbReference type="EMBL" id="LR586016">
    <property type="protein sequence ID" value="VIP04454.1"/>
    <property type="molecule type" value="Genomic_DNA"/>
</dbReference>
<protein>
    <recommendedName>
        <fullName evidence="3">Zinc-finger domain-containing protein</fullName>
    </recommendedName>
</protein>
<evidence type="ECO:0000313" key="1">
    <source>
        <dbReference type="EMBL" id="VIP04454.1"/>
    </source>
</evidence>
<accession>A0A6C2YSV0</accession>
<evidence type="ECO:0000313" key="2">
    <source>
        <dbReference type="Proteomes" id="UP000464378"/>
    </source>
</evidence>
<dbReference type="KEGG" id="tim:GMBLW1_47390"/>
<evidence type="ECO:0008006" key="3">
    <source>
        <dbReference type="Google" id="ProtNLM"/>
    </source>
</evidence>
<organism evidence="1">
    <name type="scientific">Tuwongella immobilis</name>
    <dbReference type="NCBI Taxonomy" id="692036"/>
    <lineage>
        <taxon>Bacteria</taxon>
        <taxon>Pseudomonadati</taxon>
        <taxon>Planctomycetota</taxon>
        <taxon>Planctomycetia</taxon>
        <taxon>Gemmatales</taxon>
        <taxon>Gemmataceae</taxon>
        <taxon>Tuwongella</taxon>
    </lineage>
</organism>
<proteinExistence type="predicted"/>
<sequence length="145" mass="16600">MAEQPICLPEQITREQLHAFLEDALGERESALIERLLRTSPELRQRLDDVRRQRDQGDHSIGQIWRRDRLSCPTREQISGYLLGVHDEAFADYIRFHIEVIGCPFCQANLIDLKHQAEAQAAGTAARRRQTLFQSSAGRLPQKPG</sequence>